<dbReference type="EMBL" id="CP001472">
    <property type="protein sequence ID" value="ACO33254.1"/>
    <property type="molecule type" value="Genomic_DNA"/>
</dbReference>
<feature type="transmembrane region" description="Helical" evidence="1">
    <location>
        <begin position="6"/>
        <end position="28"/>
    </location>
</feature>
<dbReference type="RefSeq" id="WP_015898244.1">
    <property type="nucleotide sequence ID" value="NC_012483.1"/>
</dbReference>
<gene>
    <name evidence="2" type="ordered locus">ACP_3202</name>
</gene>
<dbReference type="KEGG" id="aca:ACP_3202"/>
<protein>
    <submittedName>
        <fullName evidence="2">Uncharacterized protein</fullName>
    </submittedName>
</protein>
<dbReference type="HOGENOM" id="CLU_1524405_0_0_0"/>
<keyword evidence="1" id="KW-0812">Transmembrane</keyword>
<accession>C1F5M2</accession>
<evidence type="ECO:0000313" key="3">
    <source>
        <dbReference type="Proteomes" id="UP000002207"/>
    </source>
</evidence>
<reference evidence="2 3" key="1">
    <citation type="journal article" date="2009" name="Appl. Environ. Microbiol.">
        <title>Three genomes from the phylum Acidobacteria provide insight into the lifestyles of these microorganisms in soils.</title>
        <authorList>
            <person name="Ward N.L."/>
            <person name="Challacombe J.F."/>
            <person name="Janssen P.H."/>
            <person name="Henrissat B."/>
            <person name="Coutinho P.M."/>
            <person name="Wu M."/>
            <person name="Xie G."/>
            <person name="Haft D.H."/>
            <person name="Sait M."/>
            <person name="Badger J."/>
            <person name="Barabote R.D."/>
            <person name="Bradley B."/>
            <person name="Brettin T.S."/>
            <person name="Brinkac L.M."/>
            <person name="Bruce D."/>
            <person name="Creasy T."/>
            <person name="Daugherty S.C."/>
            <person name="Davidsen T.M."/>
            <person name="DeBoy R.T."/>
            <person name="Detter J.C."/>
            <person name="Dodson R.J."/>
            <person name="Durkin A.S."/>
            <person name="Ganapathy A."/>
            <person name="Gwinn-Giglio M."/>
            <person name="Han C.S."/>
            <person name="Khouri H."/>
            <person name="Kiss H."/>
            <person name="Kothari S.P."/>
            <person name="Madupu R."/>
            <person name="Nelson K.E."/>
            <person name="Nelson W.C."/>
            <person name="Paulsen I."/>
            <person name="Penn K."/>
            <person name="Ren Q."/>
            <person name="Rosovitz M.J."/>
            <person name="Selengut J.D."/>
            <person name="Shrivastava S."/>
            <person name="Sullivan S.A."/>
            <person name="Tapia R."/>
            <person name="Thompson L.S."/>
            <person name="Watkins K.L."/>
            <person name="Yang Q."/>
            <person name="Yu C."/>
            <person name="Zafar N."/>
            <person name="Zhou L."/>
            <person name="Kuske C.R."/>
        </authorList>
    </citation>
    <scope>NUCLEOTIDE SEQUENCE [LARGE SCALE GENOMIC DNA]</scope>
    <source>
        <strain evidence="3">ATCC 51196 / DSM 11244 / BCRC 80197 / JCM 7670 / NBRC 15755 / NCIMB 13165 / 161</strain>
    </source>
</reference>
<dbReference type="InParanoid" id="C1F5M2"/>
<sequence length="186" mass="21228">MHSAQPIVLILGASSVLIVKTGVSYFSAGHSARMEWKDIVAKLQPVNQTGLSLVARDFLEPSRDQLKLEPDEIWSLVGGWEGLKRMRANADIMLALAAYTQRWNFEEGVIVGERMRRDALKLHRAVRHIQLHTRPAVMRFLPKRYWFNVPFEVHEVASAYYLMRQRLLALYETSHSGLYPALAASI</sequence>
<keyword evidence="3" id="KW-1185">Reference proteome</keyword>
<organism evidence="2 3">
    <name type="scientific">Acidobacterium capsulatum (strain ATCC 51196 / DSM 11244 / BCRC 80197 / JCM 7670 / NBRC 15755 / NCIMB 13165 / 161)</name>
    <dbReference type="NCBI Taxonomy" id="240015"/>
    <lineage>
        <taxon>Bacteria</taxon>
        <taxon>Pseudomonadati</taxon>
        <taxon>Acidobacteriota</taxon>
        <taxon>Terriglobia</taxon>
        <taxon>Terriglobales</taxon>
        <taxon>Acidobacteriaceae</taxon>
        <taxon>Acidobacterium</taxon>
    </lineage>
</organism>
<name>C1F5M2_ACIC5</name>
<dbReference type="Proteomes" id="UP000002207">
    <property type="component" value="Chromosome"/>
</dbReference>
<proteinExistence type="predicted"/>
<dbReference type="AlphaFoldDB" id="C1F5M2"/>
<evidence type="ECO:0000256" key="1">
    <source>
        <dbReference type="SAM" id="Phobius"/>
    </source>
</evidence>
<keyword evidence="1" id="KW-1133">Transmembrane helix</keyword>
<keyword evidence="1" id="KW-0472">Membrane</keyword>
<evidence type="ECO:0000313" key="2">
    <source>
        <dbReference type="EMBL" id="ACO33254.1"/>
    </source>
</evidence>